<keyword evidence="3" id="KW-1185">Reference proteome</keyword>
<proteinExistence type="predicted"/>
<dbReference type="InterPro" id="IPR016024">
    <property type="entry name" value="ARM-type_fold"/>
</dbReference>
<protein>
    <submittedName>
        <fullName evidence="2">Uncharacterized protein</fullName>
    </submittedName>
</protein>
<dbReference type="EnsemblMetazoa" id="AMAM023233-RA">
    <property type="protein sequence ID" value="AMAM023233-PA"/>
    <property type="gene ID" value="AMAM023233"/>
</dbReference>
<accession>A0A182TB18</accession>
<dbReference type="Pfam" id="PF12356">
    <property type="entry name" value="BIRC6"/>
    <property type="match status" value="1"/>
</dbReference>
<reference evidence="2" key="2">
    <citation type="submission" date="2020-05" db="UniProtKB">
        <authorList>
            <consortium name="EnsemblMetazoa"/>
        </authorList>
    </citation>
    <scope>IDENTIFICATION</scope>
    <source>
        <strain evidence="2">maculatus3</strain>
    </source>
</reference>
<dbReference type="GO" id="GO:0006915">
    <property type="term" value="P:apoptotic process"/>
    <property type="evidence" value="ECO:0007669"/>
    <property type="project" value="InterPro"/>
</dbReference>
<feature type="region of interest" description="Disordered" evidence="1">
    <location>
        <begin position="314"/>
        <end position="335"/>
    </location>
</feature>
<evidence type="ECO:0000313" key="3">
    <source>
        <dbReference type="Proteomes" id="UP000075901"/>
    </source>
</evidence>
<dbReference type="InterPro" id="IPR022103">
    <property type="entry name" value="BIRC6"/>
</dbReference>
<dbReference type="GO" id="GO:0032465">
    <property type="term" value="P:regulation of cytokinesis"/>
    <property type="evidence" value="ECO:0007669"/>
    <property type="project" value="InterPro"/>
</dbReference>
<dbReference type="SUPFAM" id="SSF48371">
    <property type="entry name" value="ARM repeat"/>
    <property type="match status" value="1"/>
</dbReference>
<evidence type="ECO:0000313" key="2">
    <source>
        <dbReference type="EnsemblMetazoa" id="AMAM023233-PA"/>
    </source>
</evidence>
<organism evidence="2 3">
    <name type="scientific">Anopheles maculatus</name>
    <dbReference type="NCBI Taxonomy" id="74869"/>
    <lineage>
        <taxon>Eukaryota</taxon>
        <taxon>Metazoa</taxon>
        <taxon>Ecdysozoa</taxon>
        <taxon>Arthropoda</taxon>
        <taxon>Hexapoda</taxon>
        <taxon>Insecta</taxon>
        <taxon>Pterygota</taxon>
        <taxon>Neoptera</taxon>
        <taxon>Endopterygota</taxon>
        <taxon>Diptera</taxon>
        <taxon>Nematocera</taxon>
        <taxon>Culicoidea</taxon>
        <taxon>Culicidae</taxon>
        <taxon>Anophelinae</taxon>
        <taxon>Anopheles</taxon>
        <taxon>Anopheles maculatus group</taxon>
    </lineage>
</organism>
<dbReference type="VEuPathDB" id="VectorBase:AMAM023233"/>
<dbReference type="AlphaFoldDB" id="A0A182TB18"/>
<evidence type="ECO:0000256" key="1">
    <source>
        <dbReference type="SAM" id="MobiDB-lite"/>
    </source>
</evidence>
<reference evidence="3" key="1">
    <citation type="submission" date="2013-09" db="EMBL/GenBank/DDBJ databases">
        <title>The Genome Sequence of Anopheles maculatus species B.</title>
        <authorList>
            <consortium name="The Broad Institute Genomics Platform"/>
            <person name="Neafsey D.E."/>
            <person name="Besansky N."/>
            <person name="Howell P."/>
            <person name="Walton C."/>
            <person name="Young S.K."/>
            <person name="Zeng Q."/>
            <person name="Gargeya S."/>
            <person name="Fitzgerald M."/>
            <person name="Haas B."/>
            <person name="Abouelleil A."/>
            <person name="Allen A.W."/>
            <person name="Alvarado L."/>
            <person name="Arachchi H.M."/>
            <person name="Berlin A.M."/>
            <person name="Chapman S.B."/>
            <person name="Gainer-Dewar J."/>
            <person name="Goldberg J."/>
            <person name="Griggs A."/>
            <person name="Gujja S."/>
            <person name="Hansen M."/>
            <person name="Howarth C."/>
            <person name="Imamovic A."/>
            <person name="Ireland A."/>
            <person name="Larimer J."/>
            <person name="McCowan C."/>
            <person name="Murphy C."/>
            <person name="Pearson M."/>
            <person name="Poon T.W."/>
            <person name="Priest M."/>
            <person name="Roberts A."/>
            <person name="Saif S."/>
            <person name="Shea T."/>
            <person name="Sisk P."/>
            <person name="Sykes S."/>
            <person name="Wortman J."/>
            <person name="Nusbaum C."/>
            <person name="Birren B."/>
        </authorList>
    </citation>
    <scope>NUCLEOTIDE SEQUENCE [LARGE SCALE GENOMIC DNA]</scope>
    <source>
        <strain evidence="3">maculatus3</strain>
    </source>
</reference>
<dbReference type="Proteomes" id="UP000075901">
    <property type="component" value="Unassembled WGS sequence"/>
</dbReference>
<feature type="compositionally biased region" description="Basic and acidic residues" evidence="1">
    <location>
        <begin position="315"/>
        <end position="332"/>
    </location>
</feature>
<sequence>NSSIVAIGGGSGSAVNLKPSNDLCSYRKAFGLVDADEGVGLGGGAGLDDDRMAGAARTSLGWLRVLTQCFSVTIYYADQQLANRVIAAANEVTGFMEACCALLNIAPNSPNDTLQNLETVLLKLGLHSREMGLRLINTLLRQSIPQTFQLSNDSIADLLYQLCTMQNEHTRDRLQAMLDWVLTLYERYQQTMGATGAGSSGSGSTLNQHRLALHSTNPYSGFVRCLAAILWQVFATDLIPDLLEMVTRELFDVLFSWLQELQLQEGANGGGPLKKAIDTLLCSVCCIRPEFFTMLLRRMGVLVPNLSTDLTASISDDRKDGERRTDDSKQEESDTTEWYSHLVIEDIACLDLSSSQLATIAMASQSPLAVQQLIDSGLPKLLNSVILEFCRRATNGCAERMRRGGRLTKSDGSSVSASPEGCLTDADKWSGGEATENATALPMVNIHKVTEILTFFTDMCSEGHMRDWLGSHEGAIFWEPLLLLLCNNQLANVTRDITTQSCLALEECFIKFLSRVTSCHPKNQEVLTINLISVIRKSDPTEEAMHSGGGGFGADGAGQSAPNLASGTLARNCISGFTRRLLLQILLESEKIMVAVRSDLPLLQNKEANGGGGAGGGGLYNSIANHPSKRPNAHLMLFQLSTNAKCQDILDQCAAAVYQPILPSAVPVSTVSASAGSPPSVVAATAAGSVTVAASSATA</sequence>
<name>A0A182TB18_9DIPT</name>
<dbReference type="GO" id="GO:0004842">
    <property type="term" value="F:ubiquitin-protein transferase activity"/>
    <property type="evidence" value="ECO:0007669"/>
    <property type="project" value="InterPro"/>
</dbReference>